<evidence type="ECO:0000256" key="1">
    <source>
        <dbReference type="SAM" id="Coils"/>
    </source>
</evidence>
<dbReference type="AlphaFoldDB" id="A0AAQ3RZT7"/>
<dbReference type="PANTHER" id="PTHR46023:SF6">
    <property type="entry name" value="LIPASE CLASS 3 FAMILY PROTEIN"/>
    <property type="match status" value="1"/>
</dbReference>
<keyword evidence="4" id="KW-1185">Reference proteome</keyword>
<sequence length="201" mass="22700">MTAHSQNIGPLSKSKLNNLVKISLETENISKSLLTESVSVLNKDEPNSSSGKSELDVADEEEPVIDTNEHITEGELWHELEKELEKHNMLNILTQVEEADTENEIIEEEDQLVNASNSTSTSGLVDSCCLYPPGKIMHIVSAPSDESSSNSKEEHIKLYETPRQLYSKFRLSKKMINDHYMPTYRTMIQLLIQQLKKDGVK</sequence>
<name>A0AAQ3RZT7_VIGMU</name>
<organism evidence="3 4">
    <name type="scientific">Vigna mungo</name>
    <name type="common">Black gram</name>
    <name type="synonym">Phaseolus mungo</name>
    <dbReference type="NCBI Taxonomy" id="3915"/>
    <lineage>
        <taxon>Eukaryota</taxon>
        <taxon>Viridiplantae</taxon>
        <taxon>Streptophyta</taxon>
        <taxon>Embryophyta</taxon>
        <taxon>Tracheophyta</taxon>
        <taxon>Spermatophyta</taxon>
        <taxon>Magnoliopsida</taxon>
        <taxon>eudicotyledons</taxon>
        <taxon>Gunneridae</taxon>
        <taxon>Pentapetalae</taxon>
        <taxon>rosids</taxon>
        <taxon>fabids</taxon>
        <taxon>Fabales</taxon>
        <taxon>Fabaceae</taxon>
        <taxon>Papilionoideae</taxon>
        <taxon>50 kb inversion clade</taxon>
        <taxon>NPAAA clade</taxon>
        <taxon>indigoferoid/millettioid clade</taxon>
        <taxon>Phaseoleae</taxon>
        <taxon>Vigna</taxon>
    </lineage>
</organism>
<feature type="coiled-coil region" evidence="1">
    <location>
        <begin position="89"/>
        <end position="118"/>
    </location>
</feature>
<proteinExistence type="predicted"/>
<keyword evidence="1" id="KW-0175">Coiled coil</keyword>
<dbReference type="PANTHER" id="PTHR46023">
    <property type="entry name" value="LIPASE CLASS 3 PROTEIN-LIKE"/>
    <property type="match status" value="1"/>
</dbReference>
<evidence type="ECO:0000313" key="4">
    <source>
        <dbReference type="Proteomes" id="UP001374535"/>
    </source>
</evidence>
<reference evidence="3 4" key="1">
    <citation type="journal article" date="2023" name="Life. Sci Alliance">
        <title>Evolutionary insights into 3D genome organization and epigenetic landscape of Vigna mungo.</title>
        <authorList>
            <person name="Junaid A."/>
            <person name="Singh B."/>
            <person name="Bhatia S."/>
        </authorList>
    </citation>
    <scope>NUCLEOTIDE SEQUENCE [LARGE SCALE GENOMIC DNA]</scope>
    <source>
        <strain evidence="3">Urdbean</strain>
    </source>
</reference>
<accession>A0AAQ3RZT7</accession>
<evidence type="ECO:0000256" key="2">
    <source>
        <dbReference type="SAM" id="MobiDB-lite"/>
    </source>
</evidence>
<dbReference type="Proteomes" id="UP001374535">
    <property type="component" value="Chromosome 5"/>
</dbReference>
<feature type="region of interest" description="Disordered" evidence="2">
    <location>
        <begin position="42"/>
        <end position="61"/>
    </location>
</feature>
<evidence type="ECO:0000313" key="3">
    <source>
        <dbReference type="EMBL" id="WVZ11238.1"/>
    </source>
</evidence>
<protein>
    <submittedName>
        <fullName evidence="3">Uncharacterized protein</fullName>
    </submittedName>
</protein>
<dbReference type="EMBL" id="CP144696">
    <property type="protein sequence ID" value="WVZ11238.1"/>
    <property type="molecule type" value="Genomic_DNA"/>
</dbReference>
<gene>
    <name evidence="3" type="ORF">V8G54_015768</name>
</gene>